<proteinExistence type="predicted"/>
<protein>
    <recommendedName>
        <fullName evidence="10">G-protein coupled receptors family 1 profile domain-containing protein</fullName>
    </recommendedName>
</protein>
<evidence type="ECO:0000256" key="7">
    <source>
        <dbReference type="ARBA" id="ARBA00023170"/>
    </source>
</evidence>
<accession>A0A8S1EQ20</accession>
<evidence type="ECO:0000256" key="8">
    <source>
        <dbReference type="ARBA" id="ARBA00023224"/>
    </source>
</evidence>
<evidence type="ECO:0000256" key="4">
    <source>
        <dbReference type="ARBA" id="ARBA00022989"/>
    </source>
</evidence>
<reference evidence="11 12" key="1">
    <citation type="submission" date="2020-04" db="EMBL/GenBank/DDBJ databases">
        <authorList>
            <person name="Laetsch R D."/>
            <person name="Stevens L."/>
            <person name="Kumar S."/>
            <person name="Blaxter L. M."/>
        </authorList>
    </citation>
    <scope>NUCLEOTIDE SEQUENCE [LARGE SCALE GENOMIC DNA]</scope>
</reference>
<organism evidence="11 12">
    <name type="scientific">Caenorhabditis bovis</name>
    <dbReference type="NCBI Taxonomy" id="2654633"/>
    <lineage>
        <taxon>Eukaryota</taxon>
        <taxon>Metazoa</taxon>
        <taxon>Ecdysozoa</taxon>
        <taxon>Nematoda</taxon>
        <taxon>Chromadorea</taxon>
        <taxon>Rhabditida</taxon>
        <taxon>Rhabditina</taxon>
        <taxon>Rhabditomorpha</taxon>
        <taxon>Rhabditoidea</taxon>
        <taxon>Rhabditidae</taxon>
        <taxon>Peloderinae</taxon>
        <taxon>Caenorhabditis</taxon>
    </lineage>
</organism>
<feature type="transmembrane region" description="Helical" evidence="9">
    <location>
        <begin position="310"/>
        <end position="331"/>
    </location>
</feature>
<feature type="transmembrane region" description="Helical" evidence="9">
    <location>
        <begin position="66"/>
        <end position="88"/>
    </location>
</feature>
<dbReference type="OrthoDB" id="6435638at2759"/>
<name>A0A8S1EQ20_9PELO</name>
<keyword evidence="4 9" id="KW-1133">Transmembrane helix</keyword>
<dbReference type="GO" id="GO:0008528">
    <property type="term" value="F:G protein-coupled peptide receptor activity"/>
    <property type="evidence" value="ECO:0007669"/>
    <property type="project" value="TreeGrafter"/>
</dbReference>
<feature type="transmembrane region" description="Helical" evidence="9">
    <location>
        <begin position="24"/>
        <end position="46"/>
    </location>
</feature>
<evidence type="ECO:0000256" key="9">
    <source>
        <dbReference type="SAM" id="Phobius"/>
    </source>
</evidence>
<dbReference type="GO" id="GO:0005886">
    <property type="term" value="C:plasma membrane"/>
    <property type="evidence" value="ECO:0007669"/>
    <property type="project" value="UniProtKB-SubCell"/>
</dbReference>
<feature type="domain" description="G-protein coupled receptors family 1 profile" evidence="10">
    <location>
        <begin position="37"/>
        <end position="367"/>
    </location>
</feature>
<dbReference type="Pfam" id="PF00001">
    <property type="entry name" value="7tm_1"/>
    <property type="match status" value="1"/>
</dbReference>
<keyword evidence="3 9" id="KW-0812">Transmembrane</keyword>
<keyword evidence="8" id="KW-0807">Transducer</keyword>
<keyword evidence="6 9" id="KW-0472">Membrane</keyword>
<evidence type="ECO:0000259" key="10">
    <source>
        <dbReference type="PROSITE" id="PS50262"/>
    </source>
</evidence>
<evidence type="ECO:0000256" key="2">
    <source>
        <dbReference type="ARBA" id="ARBA00022475"/>
    </source>
</evidence>
<keyword evidence="7" id="KW-0675">Receptor</keyword>
<dbReference type="PROSITE" id="PS50262">
    <property type="entry name" value="G_PROTEIN_RECEP_F1_2"/>
    <property type="match status" value="1"/>
</dbReference>
<dbReference type="AlphaFoldDB" id="A0A8S1EQ20"/>
<dbReference type="GO" id="GO:0007218">
    <property type="term" value="P:neuropeptide signaling pathway"/>
    <property type="evidence" value="ECO:0007669"/>
    <property type="project" value="TreeGrafter"/>
</dbReference>
<feature type="transmembrane region" description="Helical" evidence="9">
    <location>
        <begin position="142"/>
        <end position="163"/>
    </location>
</feature>
<dbReference type="Gene3D" id="1.20.1070.10">
    <property type="entry name" value="Rhodopsin 7-helix transmembrane proteins"/>
    <property type="match status" value="1"/>
</dbReference>
<dbReference type="PANTHER" id="PTHR24230:SF154">
    <property type="entry name" value="G-PROTEIN COUPLED RECEPTORS FAMILY 1 PROFILE DOMAIN-CONTAINING PROTEIN"/>
    <property type="match status" value="1"/>
</dbReference>
<dbReference type="Proteomes" id="UP000494206">
    <property type="component" value="Unassembled WGS sequence"/>
</dbReference>
<gene>
    <name evidence="11" type="ORF">CBOVIS_LOCUS2978</name>
</gene>
<dbReference type="EMBL" id="CADEPM010000002">
    <property type="protein sequence ID" value="CAB3399936.1"/>
    <property type="molecule type" value="Genomic_DNA"/>
</dbReference>
<sequence length="373" mass="43010">MEMNITQESQSGAPTYLISDYIEIAYLGIVIVFGIPGNFLVLRKLLIEQKLANKDLVKSGFVMLKINLNITDLFILLYALGKFVWLITYQWIGGDFLCRVYQMFSMFSLYSSSNIVVCIALDRLRNVMSAKKIHIKSKKINTVTVMAICSWTFSFICSLPQFFLFQTIVVAEYDNFVQCTDIWQISRFNKNEVAFAEGSIILSPFFENSYNVVHLVMVFWGPLMVLIITYAVIATKLTKYSLRTPNSVRRPLGQTIELSVRGNIAYTFVATSCMQDEPSTLDIRFQKKDYGNSILSPRMPTWRKQLRSKVFRTTILVILIHFLFWFPYNALGLMKYVNQPFFEQLSANANIFKDLQILITLINPFMYGFKTGK</sequence>
<comment type="subcellular location">
    <subcellularLocation>
        <location evidence="1">Cell membrane</location>
        <topology evidence="1">Multi-pass membrane protein</topology>
    </subcellularLocation>
</comment>
<feature type="transmembrane region" description="Helical" evidence="9">
    <location>
        <begin position="100"/>
        <end position="121"/>
    </location>
</feature>
<evidence type="ECO:0000256" key="1">
    <source>
        <dbReference type="ARBA" id="ARBA00004651"/>
    </source>
</evidence>
<evidence type="ECO:0000256" key="5">
    <source>
        <dbReference type="ARBA" id="ARBA00023040"/>
    </source>
</evidence>
<keyword evidence="2" id="KW-1003">Cell membrane</keyword>
<comment type="caution">
    <text evidence="11">The sequence shown here is derived from an EMBL/GenBank/DDBJ whole genome shotgun (WGS) entry which is preliminary data.</text>
</comment>
<dbReference type="InterPro" id="IPR017452">
    <property type="entry name" value="GPCR_Rhodpsn_7TM"/>
</dbReference>
<keyword evidence="12" id="KW-1185">Reference proteome</keyword>
<evidence type="ECO:0000313" key="11">
    <source>
        <dbReference type="EMBL" id="CAB3399936.1"/>
    </source>
</evidence>
<keyword evidence="5" id="KW-0297">G-protein coupled receptor</keyword>
<evidence type="ECO:0000256" key="3">
    <source>
        <dbReference type="ARBA" id="ARBA00022692"/>
    </source>
</evidence>
<evidence type="ECO:0000313" key="12">
    <source>
        <dbReference type="Proteomes" id="UP000494206"/>
    </source>
</evidence>
<dbReference type="InterPro" id="IPR000276">
    <property type="entry name" value="GPCR_Rhodpsn"/>
</dbReference>
<dbReference type="SUPFAM" id="SSF81321">
    <property type="entry name" value="Family A G protein-coupled receptor-like"/>
    <property type="match status" value="1"/>
</dbReference>
<evidence type="ECO:0000256" key="6">
    <source>
        <dbReference type="ARBA" id="ARBA00023136"/>
    </source>
</evidence>
<dbReference type="PRINTS" id="PR00237">
    <property type="entry name" value="GPCRRHODOPSN"/>
</dbReference>
<feature type="transmembrane region" description="Helical" evidence="9">
    <location>
        <begin position="212"/>
        <end position="233"/>
    </location>
</feature>
<dbReference type="PANTHER" id="PTHR24230">
    <property type="entry name" value="G-PROTEIN COUPLED RECEPTOR"/>
    <property type="match status" value="1"/>
</dbReference>